<dbReference type="EMBL" id="JAGKHQ010000019">
    <property type="protein sequence ID" value="KAG7481621.1"/>
    <property type="molecule type" value="Genomic_DNA"/>
</dbReference>
<dbReference type="Proteomes" id="UP000693946">
    <property type="component" value="Linkage Group LG7"/>
</dbReference>
<dbReference type="GO" id="GO:0072659">
    <property type="term" value="P:protein localization to plasma membrane"/>
    <property type="evidence" value="ECO:0007669"/>
    <property type="project" value="TreeGrafter"/>
</dbReference>
<dbReference type="InterPro" id="IPR051851">
    <property type="entry name" value="EFR3_Homologs"/>
</dbReference>
<name>A0AAV6Q3A5_SOLSE</name>
<organism evidence="1 2">
    <name type="scientific">Solea senegalensis</name>
    <name type="common">Senegalese sole</name>
    <dbReference type="NCBI Taxonomy" id="28829"/>
    <lineage>
        <taxon>Eukaryota</taxon>
        <taxon>Metazoa</taxon>
        <taxon>Chordata</taxon>
        <taxon>Craniata</taxon>
        <taxon>Vertebrata</taxon>
        <taxon>Euteleostomi</taxon>
        <taxon>Actinopterygii</taxon>
        <taxon>Neopterygii</taxon>
        <taxon>Teleostei</taxon>
        <taxon>Neoteleostei</taxon>
        <taxon>Acanthomorphata</taxon>
        <taxon>Carangaria</taxon>
        <taxon>Pleuronectiformes</taxon>
        <taxon>Pleuronectoidei</taxon>
        <taxon>Soleidae</taxon>
        <taxon>Solea</taxon>
    </lineage>
</organism>
<dbReference type="PANTHER" id="PTHR12444">
    <property type="entry name" value="PROTEIN EFR3 HOMOLOG CMP44E"/>
    <property type="match status" value="1"/>
</dbReference>
<sequence>MYSIRSQHSHLVIQQLLGHLAANSKNSATVRAGIIEVLLEAAAIAASCSVGLTVLEIFNTLVQQLHLSVDYELTGSYDGSINIGSEITNAHEERQLQEAVIRTISSFANTLPAYQRSEVMLFIMGKIPGIHTAMPSTGSGPEGTRMIQVMLLKSLVQVTASFHTTNMLKTQLSSYLEPLLSVSLTKDPEGVFTYNPKLPASLENVEGDVLFLQSKISEVLGGGGYNTERLSIPFIPQYTDDDHLSIGETVSQVELQSRNSPEKEERRVTEEITFKALKNVIVGSVDMEEQDREWRRRVMEKFQKAPFKEIAAHCGPRATQLHRRLNQILEITIRPPPSPAGTMLSSHGQSQRSSVPIYDMTFPDLFLY</sequence>
<dbReference type="PANTHER" id="PTHR12444:SF4">
    <property type="entry name" value="PROTEIN EFR3 HOMOLOG B"/>
    <property type="match status" value="1"/>
</dbReference>
<gene>
    <name evidence="1" type="ORF">JOB18_000543</name>
</gene>
<proteinExistence type="predicted"/>
<dbReference type="AlphaFoldDB" id="A0AAV6Q3A5"/>
<dbReference type="GO" id="GO:0005886">
    <property type="term" value="C:plasma membrane"/>
    <property type="evidence" value="ECO:0007669"/>
    <property type="project" value="TreeGrafter"/>
</dbReference>
<keyword evidence="2" id="KW-1185">Reference proteome</keyword>
<comment type="caution">
    <text evidence="1">The sequence shown here is derived from an EMBL/GenBank/DDBJ whole genome shotgun (WGS) entry which is preliminary data.</text>
</comment>
<evidence type="ECO:0000313" key="2">
    <source>
        <dbReference type="Proteomes" id="UP000693946"/>
    </source>
</evidence>
<accession>A0AAV6Q3A5</accession>
<protein>
    <submittedName>
        <fullName evidence="1">Uncharacterized protein</fullName>
    </submittedName>
</protein>
<evidence type="ECO:0000313" key="1">
    <source>
        <dbReference type="EMBL" id="KAG7481621.1"/>
    </source>
</evidence>
<reference evidence="1 2" key="1">
    <citation type="journal article" date="2021" name="Sci. Rep.">
        <title>Chromosome anchoring in Senegalese sole (Solea senegalensis) reveals sex-associated markers and genome rearrangements in flatfish.</title>
        <authorList>
            <person name="Guerrero-Cozar I."/>
            <person name="Gomez-Garrido J."/>
            <person name="Berbel C."/>
            <person name="Martinez-Blanch J.F."/>
            <person name="Alioto T."/>
            <person name="Claros M.G."/>
            <person name="Gagnaire P.A."/>
            <person name="Manchado M."/>
        </authorList>
    </citation>
    <scope>NUCLEOTIDE SEQUENCE [LARGE SCALE GENOMIC DNA]</scope>
    <source>
        <strain evidence="1">Sse05_10M</strain>
    </source>
</reference>